<reference evidence="2" key="1">
    <citation type="submission" date="2021-01" db="EMBL/GenBank/DDBJ databases">
        <authorList>
            <consortium name="Aspergillus puulaauensis MK2 genome sequencing consortium"/>
            <person name="Kazuki M."/>
            <person name="Futagami T."/>
        </authorList>
    </citation>
    <scope>NUCLEOTIDE SEQUENCE</scope>
    <source>
        <strain evidence="2">MK2</strain>
    </source>
</reference>
<dbReference type="InterPro" id="IPR001251">
    <property type="entry name" value="CRAL-TRIO_dom"/>
</dbReference>
<proteinExistence type="predicted"/>
<dbReference type="SMART" id="SM00516">
    <property type="entry name" value="SEC14"/>
    <property type="match status" value="1"/>
</dbReference>
<evidence type="ECO:0000313" key="2">
    <source>
        <dbReference type="EMBL" id="BCS30004.1"/>
    </source>
</evidence>
<accession>A0A7R7XYR2</accession>
<dbReference type="OrthoDB" id="30289at2759"/>
<dbReference type="Pfam" id="PF03765">
    <property type="entry name" value="CRAL_TRIO_N"/>
    <property type="match status" value="1"/>
</dbReference>
<evidence type="ECO:0000259" key="1">
    <source>
        <dbReference type="PROSITE" id="PS50191"/>
    </source>
</evidence>
<dbReference type="CDD" id="cd00170">
    <property type="entry name" value="SEC14"/>
    <property type="match status" value="1"/>
</dbReference>
<organism evidence="2 3">
    <name type="scientific">Aspergillus puulaauensis</name>
    <dbReference type="NCBI Taxonomy" id="1220207"/>
    <lineage>
        <taxon>Eukaryota</taxon>
        <taxon>Fungi</taxon>
        <taxon>Dikarya</taxon>
        <taxon>Ascomycota</taxon>
        <taxon>Pezizomycotina</taxon>
        <taxon>Eurotiomycetes</taxon>
        <taxon>Eurotiomycetidae</taxon>
        <taxon>Eurotiales</taxon>
        <taxon>Aspergillaceae</taxon>
        <taxon>Aspergillus</taxon>
    </lineage>
</organism>
<dbReference type="PANTHER" id="PTHR45657:SF3">
    <property type="entry name" value="TRANSPORTER, PUTATIVE (AFU_ORTHOLOGUE AFUA_5G09260)-RELATED"/>
    <property type="match status" value="1"/>
</dbReference>
<dbReference type="KEGG" id="apuu:APUU_80307A"/>
<dbReference type="PROSITE" id="PS50191">
    <property type="entry name" value="CRAL_TRIO"/>
    <property type="match status" value="1"/>
</dbReference>
<dbReference type="EMBL" id="AP024450">
    <property type="protein sequence ID" value="BCS30004.1"/>
    <property type="molecule type" value="Genomic_DNA"/>
</dbReference>
<dbReference type="Pfam" id="PF00650">
    <property type="entry name" value="CRAL_TRIO"/>
    <property type="match status" value="1"/>
</dbReference>
<dbReference type="Proteomes" id="UP000654913">
    <property type="component" value="Chromosome 8"/>
</dbReference>
<dbReference type="GeneID" id="64980001"/>
<keyword evidence="3" id="KW-1185">Reference proteome</keyword>
<gene>
    <name evidence="2" type="ORF">APUU_80307A</name>
</gene>
<dbReference type="InterPro" id="IPR051026">
    <property type="entry name" value="PI/PC_transfer"/>
</dbReference>
<reference evidence="2" key="2">
    <citation type="submission" date="2021-02" db="EMBL/GenBank/DDBJ databases">
        <title>Aspergillus puulaauensis MK2 genome sequence.</title>
        <authorList>
            <person name="Futagami T."/>
            <person name="Mori K."/>
            <person name="Kadooka C."/>
            <person name="Tanaka T."/>
        </authorList>
    </citation>
    <scope>NUCLEOTIDE SEQUENCE</scope>
    <source>
        <strain evidence="2">MK2</strain>
    </source>
</reference>
<dbReference type="AlphaFoldDB" id="A0A7R7XYR2"/>
<protein>
    <recommendedName>
        <fullName evidence="1">CRAL-TRIO domain-containing protein</fullName>
    </recommendedName>
</protein>
<dbReference type="RefSeq" id="XP_041562190.1">
    <property type="nucleotide sequence ID" value="XM_041696573.1"/>
</dbReference>
<dbReference type="Gene3D" id="1.10.8.20">
    <property type="entry name" value="N-terminal domain of phosphatidylinositol transfer protein sec14p"/>
    <property type="match status" value="1"/>
</dbReference>
<name>A0A7R7XYR2_9EURO</name>
<evidence type="ECO:0000313" key="3">
    <source>
        <dbReference type="Proteomes" id="UP000654913"/>
    </source>
</evidence>
<dbReference type="InterPro" id="IPR011074">
    <property type="entry name" value="CRAL/TRIO_N_dom"/>
</dbReference>
<dbReference type="Gene3D" id="3.40.525.10">
    <property type="entry name" value="CRAL-TRIO lipid binding domain"/>
    <property type="match status" value="1"/>
</dbReference>
<feature type="domain" description="CRAL-TRIO" evidence="1">
    <location>
        <begin position="82"/>
        <end position="275"/>
    </location>
</feature>
<dbReference type="SUPFAM" id="SSF52087">
    <property type="entry name" value="CRAL/TRIO domain"/>
    <property type="match status" value="1"/>
</dbReference>
<sequence length="332" mass="37936">MSGTTAATPAFKEQLNPFKDLLKQRGYALDNAAENTDDTTLLRFLTAQKFNLTLALQQFDHVQTWRKEHDIPSFYRNVDVGYYEASRKMYPQWTGRRDKDGDAIYVFPVRHLTKKKLDAYLKTISSCPSSNTHRASTLSPEDLHFHALYENLLHFVFPLATELPRPDMSRAVSASTHIVDVSGVSLRQFWSIRKYLQQASATATTHYPETMGKVFVVGAPAFFKSIWDVISQWFDPVTRSKIFLLSGSEARDVLRRHIDPASLPIEYGGDLEWAWQDLPNLDCHARRLVDNLYEKTDQGEIFAQGPVVFKDGCIKLLGTVNGKPRRNDYCPR</sequence>
<dbReference type="InterPro" id="IPR036865">
    <property type="entry name" value="CRAL-TRIO_dom_sf"/>
</dbReference>
<dbReference type="PANTHER" id="PTHR45657">
    <property type="entry name" value="CRAL-TRIO DOMAIN-CONTAINING PROTEIN YKL091C-RELATED"/>
    <property type="match status" value="1"/>
</dbReference>
<dbReference type="InterPro" id="IPR036273">
    <property type="entry name" value="CRAL/TRIO_N_dom_sf"/>
</dbReference>
<dbReference type="SUPFAM" id="SSF46938">
    <property type="entry name" value="CRAL/TRIO N-terminal domain"/>
    <property type="match status" value="1"/>
</dbReference>